<keyword evidence="11" id="KW-0547">Nucleotide-binding</keyword>
<dbReference type="InterPro" id="IPR059000">
    <property type="entry name" value="ATPase_P-type_domA"/>
</dbReference>
<feature type="transmembrane region" description="Helical" evidence="11">
    <location>
        <begin position="246"/>
        <end position="265"/>
    </location>
</feature>
<feature type="transmembrane region" description="Helical" evidence="11">
    <location>
        <begin position="271"/>
        <end position="296"/>
    </location>
</feature>
<dbReference type="Gene3D" id="2.70.150.10">
    <property type="entry name" value="Calcium-transporting ATPase, cytoplasmic transduction domain A"/>
    <property type="match status" value="1"/>
</dbReference>
<accession>C6LLP3</accession>
<feature type="transmembrane region" description="Helical" evidence="11">
    <location>
        <begin position="77"/>
        <end position="93"/>
    </location>
</feature>
<dbReference type="EC" id="7.2.2.21" evidence="9"/>
<dbReference type="InterPro" id="IPR023214">
    <property type="entry name" value="HAD_sf"/>
</dbReference>
<dbReference type="FunFam" id="2.70.150.10:FF:000002">
    <property type="entry name" value="Copper-transporting ATPase 1, putative"/>
    <property type="match status" value="1"/>
</dbReference>
<keyword evidence="11" id="KW-0067">ATP-binding</keyword>
<dbReference type="OrthoDB" id="9813266at2"/>
<evidence type="ECO:0000256" key="3">
    <source>
        <dbReference type="ARBA" id="ARBA00022539"/>
    </source>
</evidence>
<evidence type="ECO:0000256" key="5">
    <source>
        <dbReference type="ARBA" id="ARBA00022723"/>
    </source>
</evidence>
<dbReference type="NCBIfam" id="TIGR01511">
    <property type="entry name" value="ATPase-IB1_Cu"/>
    <property type="match status" value="1"/>
</dbReference>
<evidence type="ECO:0000259" key="12">
    <source>
        <dbReference type="Pfam" id="PF00122"/>
    </source>
</evidence>
<feature type="transmembrane region" description="Helical" evidence="11">
    <location>
        <begin position="48"/>
        <end position="65"/>
    </location>
</feature>
<evidence type="ECO:0000256" key="4">
    <source>
        <dbReference type="ARBA" id="ARBA00022692"/>
    </source>
</evidence>
<dbReference type="GO" id="GO:0005524">
    <property type="term" value="F:ATP binding"/>
    <property type="evidence" value="ECO:0007669"/>
    <property type="project" value="UniProtKB-UniRule"/>
</dbReference>
<dbReference type="Gene3D" id="3.40.1110.10">
    <property type="entry name" value="Calcium-transporting ATPase, cytoplasmic domain N"/>
    <property type="match status" value="1"/>
</dbReference>
<dbReference type="EMBL" id="ACCL02000032">
    <property type="protein sequence ID" value="EET58434.1"/>
    <property type="molecule type" value="Genomic_DNA"/>
</dbReference>
<evidence type="ECO:0000256" key="6">
    <source>
        <dbReference type="ARBA" id="ARBA00022967"/>
    </source>
</evidence>
<organism evidence="13 14">
    <name type="scientific">Marvinbryantia formatexigens DSM 14469</name>
    <dbReference type="NCBI Taxonomy" id="478749"/>
    <lineage>
        <taxon>Bacteria</taxon>
        <taxon>Bacillati</taxon>
        <taxon>Bacillota</taxon>
        <taxon>Clostridia</taxon>
        <taxon>Lachnospirales</taxon>
        <taxon>Lachnospiraceae</taxon>
        <taxon>Marvinbryantia</taxon>
    </lineage>
</organism>
<dbReference type="SUPFAM" id="SSF56784">
    <property type="entry name" value="HAD-like"/>
    <property type="match status" value="1"/>
</dbReference>
<dbReference type="Pfam" id="PF00122">
    <property type="entry name" value="E1-E2_ATPase"/>
    <property type="match status" value="1"/>
</dbReference>
<dbReference type="GO" id="GO:0008551">
    <property type="term" value="F:P-type cadmium transporter activity"/>
    <property type="evidence" value="ECO:0007669"/>
    <property type="project" value="UniProtKB-EC"/>
</dbReference>
<evidence type="ECO:0000256" key="7">
    <source>
        <dbReference type="ARBA" id="ARBA00022989"/>
    </source>
</evidence>
<dbReference type="eggNOG" id="COG2217">
    <property type="taxonomic scope" value="Bacteria"/>
</dbReference>
<evidence type="ECO:0000256" key="2">
    <source>
        <dbReference type="ARBA" id="ARBA00006024"/>
    </source>
</evidence>
<feature type="domain" description="P-type ATPase A" evidence="12">
    <location>
        <begin position="130"/>
        <end position="230"/>
    </location>
</feature>
<evidence type="ECO:0000256" key="9">
    <source>
        <dbReference type="ARBA" id="ARBA00039103"/>
    </source>
</evidence>
<dbReference type="InterPro" id="IPR001757">
    <property type="entry name" value="P_typ_ATPase"/>
</dbReference>
<dbReference type="InterPro" id="IPR036412">
    <property type="entry name" value="HAD-like_sf"/>
</dbReference>
<dbReference type="SFLD" id="SFLDF00027">
    <property type="entry name" value="p-type_atpase"/>
    <property type="match status" value="1"/>
</dbReference>
<proteinExistence type="inferred from homology"/>
<keyword evidence="14" id="KW-1185">Reference proteome</keyword>
<name>C6LLP3_9FIRM</name>
<feature type="transmembrane region" description="Helical" evidence="11">
    <location>
        <begin position="7"/>
        <end position="28"/>
    </location>
</feature>
<keyword evidence="6" id="KW-1278">Translocase</keyword>
<dbReference type="InterPro" id="IPR023298">
    <property type="entry name" value="ATPase_P-typ_TM_dom_sf"/>
</dbReference>
<dbReference type="Gene3D" id="3.40.50.1000">
    <property type="entry name" value="HAD superfamily/HAD-like"/>
    <property type="match status" value="1"/>
</dbReference>
<dbReference type="SUPFAM" id="SSF81665">
    <property type="entry name" value="Calcium ATPase, transmembrane domain M"/>
    <property type="match status" value="1"/>
</dbReference>
<evidence type="ECO:0000256" key="1">
    <source>
        <dbReference type="ARBA" id="ARBA00004651"/>
    </source>
</evidence>
<evidence type="ECO:0000256" key="10">
    <source>
        <dbReference type="ARBA" id="ARBA00049338"/>
    </source>
</evidence>
<dbReference type="NCBIfam" id="TIGR01525">
    <property type="entry name" value="ATPase-IB_hvy"/>
    <property type="match status" value="1"/>
</dbReference>
<dbReference type="PANTHER" id="PTHR48085:SF5">
    <property type="entry name" value="CADMIUM_ZINC-TRANSPORTING ATPASE HMA4-RELATED"/>
    <property type="match status" value="1"/>
</dbReference>
<evidence type="ECO:0000313" key="13">
    <source>
        <dbReference type="EMBL" id="EET58434.1"/>
    </source>
</evidence>
<evidence type="ECO:0000256" key="8">
    <source>
        <dbReference type="ARBA" id="ARBA00023136"/>
    </source>
</evidence>
<dbReference type="InterPro" id="IPR044492">
    <property type="entry name" value="P_typ_ATPase_HD_dom"/>
</dbReference>
<dbReference type="GO" id="GO:0016887">
    <property type="term" value="F:ATP hydrolysis activity"/>
    <property type="evidence" value="ECO:0007669"/>
    <property type="project" value="InterPro"/>
</dbReference>
<dbReference type="SFLD" id="SFLDG00002">
    <property type="entry name" value="C1.7:_P-type_atpase_like"/>
    <property type="match status" value="1"/>
</dbReference>
<keyword evidence="5 11" id="KW-0479">Metal-binding</keyword>
<evidence type="ECO:0000256" key="11">
    <source>
        <dbReference type="RuleBase" id="RU362081"/>
    </source>
</evidence>
<dbReference type="InterPro" id="IPR023299">
    <property type="entry name" value="ATPase_P-typ_cyto_dom_N"/>
</dbReference>
<dbReference type="SFLD" id="SFLDS00003">
    <property type="entry name" value="Haloacid_Dehalogenase"/>
    <property type="match status" value="1"/>
</dbReference>
<dbReference type="Proteomes" id="UP000005561">
    <property type="component" value="Unassembled WGS sequence"/>
</dbReference>
<dbReference type="InterPro" id="IPR027256">
    <property type="entry name" value="P-typ_ATPase_IB"/>
</dbReference>
<dbReference type="InterPro" id="IPR008250">
    <property type="entry name" value="ATPase_P-typ_transduc_dom_A_sf"/>
</dbReference>
<evidence type="ECO:0000313" key="14">
    <source>
        <dbReference type="Proteomes" id="UP000005561"/>
    </source>
</evidence>
<comment type="catalytic activity">
    <reaction evidence="10">
        <text>Cd(2+)(in) + ATP + H2O = Cd(2+)(out) + ADP + phosphate + H(+)</text>
        <dbReference type="Rhea" id="RHEA:12132"/>
        <dbReference type="ChEBI" id="CHEBI:15377"/>
        <dbReference type="ChEBI" id="CHEBI:15378"/>
        <dbReference type="ChEBI" id="CHEBI:30616"/>
        <dbReference type="ChEBI" id="CHEBI:43474"/>
        <dbReference type="ChEBI" id="CHEBI:48775"/>
        <dbReference type="ChEBI" id="CHEBI:456216"/>
        <dbReference type="EC" id="7.2.2.21"/>
    </reaction>
</comment>
<reference evidence="13" key="1">
    <citation type="submission" date="2009-07" db="EMBL/GenBank/DDBJ databases">
        <authorList>
            <person name="Weinstock G."/>
            <person name="Sodergren E."/>
            <person name="Clifton S."/>
            <person name="Fulton L."/>
            <person name="Fulton B."/>
            <person name="Courtney L."/>
            <person name="Fronick C."/>
            <person name="Harrison M."/>
            <person name="Strong C."/>
            <person name="Farmer C."/>
            <person name="Delahaunty K."/>
            <person name="Markovic C."/>
            <person name="Hall O."/>
            <person name="Minx P."/>
            <person name="Tomlinson C."/>
            <person name="Mitreva M."/>
            <person name="Nelson J."/>
            <person name="Hou S."/>
            <person name="Wollam A."/>
            <person name="Pepin K.H."/>
            <person name="Johnson M."/>
            <person name="Bhonagiri V."/>
            <person name="Nash W.E."/>
            <person name="Warren W."/>
            <person name="Chinwalla A."/>
            <person name="Mardis E.R."/>
            <person name="Wilson R.K."/>
        </authorList>
    </citation>
    <scope>NUCLEOTIDE SEQUENCE [LARGE SCALE GENOMIC DNA]</scope>
    <source>
        <strain evidence="13">DSM 14469</strain>
    </source>
</reference>
<dbReference type="STRING" id="168384.SAMN05660368_00238"/>
<dbReference type="PANTHER" id="PTHR48085">
    <property type="entry name" value="CADMIUM/ZINC-TRANSPORTING ATPASE HMA2-RELATED"/>
    <property type="match status" value="1"/>
</dbReference>
<dbReference type="NCBIfam" id="TIGR01494">
    <property type="entry name" value="ATPase_P-type"/>
    <property type="match status" value="1"/>
</dbReference>
<comment type="subcellular location">
    <subcellularLocation>
        <location evidence="1">Cell membrane</location>
        <topology evidence="1">Multi-pass membrane protein</topology>
    </subcellularLocation>
</comment>
<comment type="similarity">
    <text evidence="2 11">Belongs to the cation transport ATPase (P-type) (TC 3.A.3) family. Type IB subfamily.</text>
</comment>
<dbReference type="InterPro" id="IPR018303">
    <property type="entry name" value="ATPase_P-typ_P_site"/>
</dbReference>
<dbReference type="GO" id="GO:0046872">
    <property type="term" value="F:metal ion binding"/>
    <property type="evidence" value="ECO:0007669"/>
    <property type="project" value="UniProtKB-KW"/>
</dbReference>
<dbReference type="SUPFAM" id="SSF81653">
    <property type="entry name" value="Calcium ATPase, transduction domain A"/>
    <property type="match status" value="1"/>
</dbReference>
<keyword evidence="11" id="KW-1003">Cell membrane</keyword>
<keyword evidence="3" id="KW-0104">Cadmium</keyword>
<dbReference type="InterPro" id="IPR051014">
    <property type="entry name" value="Cation_Transport_ATPase_IB"/>
</dbReference>
<protein>
    <recommendedName>
        <fullName evidence="9">Cd(2+)-exporting ATPase</fullName>
        <ecNumber evidence="9">7.2.2.21</ecNumber>
    </recommendedName>
</protein>
<dbReference type="GO" id="GO:0005886">
    <property type="term" value="C:plasma membrane"/>
    <property type="evidence" value="ECO:0007669"/>
    <property type="project" value="UniProtKB-SubCell"/>
</dbReference>
<keyword evidence="8 11" id="KW-0472">Membrane</keyword>
<keyword evidence="4 11" id="KW-0812">Transmembrane</keyword>
<dbReference type="PRINTS" id="PR00119">
    <property type="entry name" value="CATATPASE"/>
</dbReference>
<comment type="caution">
    <text evidence="13">The sequence shown here is derived from an EMBL/GenBank/DDBJ whole genome shotgun (WGS) entry which is preliminary data.</text>
</comment>
<dbReference type="PROSITE" id="PS00154">
    <property type="entry name" value="ATPASE_E1_E2"/>
    <property type="match status" value="1"/>
</dbReference>
<keyword evidence="13" id="KW-0378">Hydrolase</keyword>
<dbReference type="RefSeq" id="WP_006864344.1">
    <property type="nucleotide sequence ID" value="NZ_ACCL02000032.1"/>
</dbReference>
<sequence>MIKKINDFLAGLPMTIIAGIFLLMDLVPHLANPSGGGNAHPSFLPFDPAWVTVVICGIPLLYLAVWRIIHNPGIRKISSALLICIAMFAAIAIGDLFAAGEVVFIMAVGALLEEATTRRAKKGLKNLLSLAPAKGRRLKDGKEEMIPAEKIQPGDILRILPGETVPADGIILRGETSVDQSVMTGESLPVDKSAGEEVFCGTINCFGSVDISVTKAGEDSSLQKLIRMVQDAENKQAPTQRLADKAASYLVPVALLIAVLSYVFTGNIITAVTVLVVFCPCALVLATPTAVMAAIGQATRHGVIIKSGEALEKMGKVDTIAFDKTGTLTYGRLNVSDILSFDEKVGEAELLFLAASAESRSEHPLGKAIVTCAREKNVPLTEPSDFRMTTGRGIFARIHDRRLLCGNEKFLAKNGVPVDDGIQPALQRLRAQGKASVLVAENQKCIGVIGLSDVLRPEAEDMVYCLSAMHIRSVLLTGDSKQAAGYFAEQTGITSVCPELLPEEKVQNIENLQSTGYTVCMIGDGVNDAPALKAADVSVAMGSMGSDIAVEAADIALMSDNLARIPYLKRLSDVTVRTIKFCITLSMCINFAAIILSLMQVLTPTTGALVHNAGSCLVVLIAAFSPQAASARVSS</sequence>
<keyword evidence="7 11" id="KW-1133">Transmembrane helix</keyword>
<gene>
    <name evidence="13" type="primary">cadA</name>
    <name evidence="13" type="ORF">BRYFOR_09591</name>
</gene>
<dbReference type="Pfam" id="PF00702">
    <property type="entry name" value="Hydrolase"/>
    <property type="match status" value="1"/>
</dbReference>
<dbReference type="AlphaFoldDB" id="C6LLP3"/>